<protein>
    <submittedName>
        <fullName evidence="2">DinB family protein</fullName>
    </submittedName>
</protein>
<evidence type="ECO:0000259" key="1">
    <source>
        <dbReference type="Pfam" id="PF12867"/>
    </source>
</evidence>
<dbReference type="InterPro" id="IPR034660">
    <property type="entry name" value="DinB/YfiT-like"/>
</dbReference>
<evidence type="ECO:0000313" key="3">
    <source>
        <dbReference type="Proteomes" id="UP000307943"/>
    </source>
</evidence>
<keyword evidence="3" id="KW-1185">Reference proteome</keyword>
<dbReference type="Pfam" id="PF12867">
    <property type="entry name" value="DinB_2"/>
    <property type="match status" value="1"/>
</dbReference>
<dbReference type="Proteomes" id="UP000307943">
    <property type="component" value="Unassembled WGS sequence"/>
</dbReference>
<dbReference type="InterPro" id="IPR024775">
    <property type="entry name" value="DinB-like"/>
</dbReference>
<sequence>MNTKQSLEQLEELVDLYTQQLERYDMDQLTRTPEEGEWSLGQVYVHLIQSSLYMQLRQIEACRESRGAAGVKNEQGQAVFALGAFPPIRIRVISEAHTPSQPESKIQLADGLKEVVRRMREVEPVLEQIPAEHTAPHPRLGELNAKEWYVLTVMHFRHHLRQKERLDALLLG</sequence>
<proteinExistence type="predicted"/>
<evidence type="ECO:0000313" key="2">
    <source>
        <dbReference type="EMBL" id="TNJ62697.1"/>
    </source>
</evidence>
<dbReference type="EMBL" id="VDCQ01000054">
    <property type="protein sequence ID" value="TNJ62697.1"/>
    <property type="molecule type" value="Genomic_DNA"/>
</dbReference>
<dbReference type="RefSeq" id="WP_139605766.1">
    <property type="nucleotide sequence ID" value="NZ_VDCQ01000054.1"/>
</dbReference>
<dbReference type="SUPFAM" id="SSF109854">
    <property type="entry name" value="DinB/YfiT-like putative metalloenzymes"/>
    <property type="match status" value="1"/>
</dbReference>
<dbReference type="AlphaFoldDB" id="A0A5C4T347"/>
<gene>
    <name evidence="2" type="ORF">FE784_29060</name>
</gene>
<organism evidence="2 3">
    <name type="scientific">Paenibacillus hemerocallicola</name>
    <dbReference type="NCBI Taxonomy" id="1172614"/>
    <lineage>
        <taxon>Bacteria</taxon>
        <taxon>Bacillati</taxon>
        <taxon>Bacillota</taxon>
        <taxon>Bacilli</taxon>
        <taxon>Bacillales</taxon>
        <taxon>Paenibacillaceae</taxon>
        <taxon>Paenibacillus</taxon>
    </lineage>
</organism>
<comment type="caution">
    <text evidence="2">The sequence shown here is derived from an EMBL/GenBank/DDBJ whole genome shotgun (WGS) entry which is preliminary data.</text>
</comment>
<accession>A0A5C4T347</accession>
<feature type="domain" description="DinB-like" evidence="1">
    <location>
        <begin position="9"/>
        <end position="162"/>
    </location>
</feature>
<name>A0A5C4T347_9BACL</name>
<dbReference type="Gene3D" id="1.20.120.450">
    <property type="entry name" value="dinb family like domain"/>
    <property type="match status" value="1"/>
</dbReference>
<dbReference type="OrthoDB" id="1495892at2"/>
<reference evidence="2 3" key="1">
    <citation type="submission" date="2019-05" db="EMBL/GenBank/DDBJ databases">
        <title>We sequenced the genome of Paenibacillus hemerocallicola KCTC 33185 for further insight into its adaptation and study the phylogeny of Paenibacillus.</title>
        <authorList>
            <person name="Narsing Rao M.P."/>
        </authorList>
    </citation>
    <scope>NUCLEOTIDE SEQUENCE [LARGE SCALE GENOMIC DNA]</scope>
    <source>
        <strain evidence="2 3">KCTC 33185</strain>
    </source>
</reference>